<dbReference type="Gene3D" id="2.60.40.3310">
    <property type="match status" value="1"/>
</dbReference>
<dbReference type="EMBL" id="JJOA01000002">
    <property type="protein sequence ID" value="KEA60982.1"/>
    <property type="molecule type" value="Genomic_DNA"/>
</dbReference>
<evidence type="ECO:0000256" key="1">
    <source>
        <dbReference type="ARBA" id="ARBA00004561"/>
    </source>
</evidence>
<gene>
    <name evidence="5" type="ORF">DT99_02410</name>
</gene>
<accession>A0A071MJA3</accession>
<dbReference type="InterPro" id="IPR050263">
    <property type="entry name" value="Bact_Fimbrial_Adh_Pro"/>
</dbReference>
<dbReference type="InterPro" id="IPR008966">
    <property type="entry name" value="Adhesion_dom_sf"/>
</dbReference>
<dbReference type="Gene3D" id="2.60.40.1090">
    <property type="entry name" value="Fimbrial-type adhesion domain"/>
    <property type="match status" value="1"/>
</dbReference>
<evidence type="ECO:0000256" key="3">
    <source>
        <dbReference type="ARBA" id="ARBA00023263"/>
    </source>
</evidence>
<protein>
    <recommendedName>
        <fullName evidence="4">Fimbrial-type adhesion domain-containing protein</fullName>
    </recommendedName>
</protein>
<dbReference type="AlphaFoldDB" id="A0A071MJA3"/>
<evidence type="ECO:0000313" key="5">
    <source>
        <dbReference type="EMBL" id="KEA60982.1"/>
    </source>
</evidence>
<comment type="similarity">
    <text evidence="2">Belongs to the fimbrial protein family.</text>
</comment>
<dbReference type="PANTHER" id="PTHR33420:SF14">
    <property type="entry name" value="TYPE 1 FIMBRIN D-MANNOSE SPECIFIC ADHESIN"/>
    <property type="match status" value="1"/>
</dbReference>
<dbReference type="PANTHER" id="PTHR33420">
    <property type="entry name" value="FIMBRIAL SUBUNIT ELFA-RELATED"/>
    <property type="match status" value="1"/>
</dbReference>
<comment type="caution">
    <text evidence="5">The sequence shown here is derived from an EMBL/GenBank/DDBJ whole genome shotgun (WGS) entry which is preliminary data.</text>
</comment>
<reference evidence="5" key="1">
    <citation type="submission" date="2014-04" db="EMBL/GenBank/DDBJ databases">
        <title>In planta biocontrol of soil-borne Fusarium wilt of banana through a plant endophytic bacterium, Burkholderia cenocepacia 869T2.</title>
        <authorList>
            <person name="Ho Y.-N."/>
            <person name="Chiang H.-M."/>
            <person name="Chao C.-P."/>
            <person name="Su C.-C."/>
            <person name="Hsu H.-F."/>
            <person name="Guo C.-T."/>
            <person name="Hsieh J.-L."/>
            <person name="Huang C.-C."/>
        </authorList>
    </citation>
    <scope>NUCLEOTIDE SEQUENCE [LARGE SCALE GENOMIC DNA]</scope>
    <source>
        <strain evidence="5">869T2</strain>
    </source>
</reference>
<comment type="subcellular location">
    <subcellularLocation>
        <location evidence="1">Fimbrium</location>
    </subcellularLocation>
</comment>
<dbReference type="GO" id="GO:0043709">
    <property type="term" value="P:cell adhesion involved in single-species biofilm formation"/>
    <property type="evidence" value="ECO:0007669"/>
    <property type="project" value="TreeGrafter"/>
</dbReference>
<name>A0A071MJA3_9BURK</name>
<keyword evidence="3" id="KW-0281">Fimbrium</keyword>
<dbReference type="InterPro" id="IPR036937">
    <property type="entry name" value="Adhesion_dom_fimbrial_sf"/>
</dbReference>
<evidence type="ECO:0000259" key="4">
    <source>
        <dbReference type="Pfam" id="PF00419"/>
    </source>
</evidence>
<dbReference type="Pfam" id="PF00419">
    <property type="entry name" value="Fimbrial"/>
    <property type="match status" value="1"/>
</dbReference>
<proteinExistence type="inferred from homology"/>
<dbReference type="SUPFAM" id="SSF49401">
    <property type="entry name" value="Bacterial adhesins"/>
    <property type="match status" value="1"/>
</dbReference>
<organism evidence="5">
    <name type="scientific">Burkholderia cenocepacia</name>
    <dbReference type="NCBI Taxonomy" id="95486"/>
    <lineage>
        <taxon>Bacteria</taxon>
        <taxon>Pseudomonadati</taxon>
        <taxon>Pseudomonadota</taxon>
        <taxon>Betaproteobacteria</taxon>
        <taxon>Burkholderiales</taxon>
        <taxon>Burkholderiaceae</taxon>
        <taxon>Burkholderia</taxon>
        <taxon>Burkholderia cepacia complex</taxon>
    </lineage>
</organism>
<feature type="domain" description="Fimbrial-type adhesion" evidence="4">
    <location>
        <begin position="212"/>
        <end position="357"/>
    </location>
</feature>
<dbReference type="InterPro" id="IPR000259">
    <property type="entry name" value="Adhesion_dom_fimbrial"/>
</dbReference>
<sequence length="357" mass="36788">MNDESRGNTLKRMSFVPAACRCLPGFCAGVALLVFACLPSRAMAACELGTGGVYRVSLSLPASVTVPRDAPAGTVITSARYTYSFNQSKPVGVYCTTGTTVENQSGSGVQSSNGIIPTGTRGIGYRLRLEADGYAPDTGSYTIPVSVFNTASRCGYPASGKCYVYLGTPVVLELVKTGDVPPNAVIAGGLLFTQRIGGLAASTVTLSTPQVSVASQSCTVTSSKVNVRFGRIGAHMFGGVGSAASAVPLGISIDCRGVSSRIAVTFTDVSSPNNRSNVLSLTSDSTARGFGIQILSDARPISFGPDSSVAGNPNQVVIGTVSNTIYEVPFSARYIRTASDIKAGTANGLATFTMSYQ</sequence>
<dbReference type="GO" id="GO:0009289">
    <property type="term" value="C:pilus"/>
    <property type="evidence" value="ECO:0007669"/>
    <property type="project" value="UniProtKB-SubCell"/>
</dbReference>
<evidence type="ECO:0000256" key="2">
    <source>
        <dbReference type="ARBA" id="ARBA00006671"/>
    </source>
</evidence>